<dbReference type="CDD" id="cd01335">
    <property type="entry name" value="Radical_SAM"/>
    <property type="match status" value="1"/>
</dbReference>
<dbReference type="SFLD" id="SFLDS00029">
    <property type="entry name" value="Radical_SAM"/>
    <property type="match status" value="1"/>
</dbReference>
<dbReference type="GO" id="GO:0003824">
    <property type="term" value="F:catalytic activity"/>
    <property type="evidence" value="ECO:0007669"/>
    <property type="project" value="InterPro"/>
</dbReference>
<dbReference type="InterPro" id="IPR007197">
    <property type="entry name" value="rSAM"/>
</dbReference>
<organism evidence="5 6">
    <name type="scientific">Hyella patelloides LEGE 07179</name>
    <dbReference type="NCBI Taxonomy" id="945734"/>
    <lineage>
        <taxon>Bacteria</taxon>
        <taxon>Bacillati</taxon>
        <taxon>Cyanobacteriota</taxon>
        <taxon>Cyanophyceae</taxon>
        <taxon>Pleurocapsales</taxon>
        <taxon>Hyellaceae</taxon>
        <taxon>Hyella</taxon>
    </lineage>
</organism>
<keyword evidence="6" id="KW-1185">Reference proteome</keyword>
<evidence type="ECO:0000313" key="5">
    <source>
        <dbReference type="EMBL" id="VEP18918.1"/>
    </source>
</evidence>
<dbReference type="SUPFAM" id="SSF102114">
    <property type="entry name" value="Radical SAM enzymes"/>
    <property type="match status" value="1"/>
</dbReference>
<dbReference type="PANTHER" id="PTHR43432:SF3">
    <property type="entry name" value="SLR0285 PROTEIN"/>
    <property type="match status" value="1"/>
</dbReference>
<dbReference type="RefSeq" id="WP_144868502.1">
    <property type="nucleotide sequence ID" value="NZ_LR213853.1"/>
</dbReference>
<protein>
    <submittedName>
        <fullName evidence="5">Radical SAM domain protein</fullName>
    </submittedName>
</protein>
<dbReference type="GO" id="GO:0051536">
    <property type="term" value="F:iron-sulfur cluster binding"/>
    <property type="evidence" value="ECO:0007669"/>
    <property type="project" value="UniProtKB-KW"/>
</dbReference>
<accession>A0A563W5F7</accession>
<evidence type="ECO:0000256" key="3">
    <source>
        <dbReference type="ARBA" id="ARBA00023014"/>
    </source>
</evidence>
<dbReference type="OrthoDB" id="9785699at2"/>
<name>A0A563W5F7_9CYAN</name>
<evidence type="ECO:0000256" key="2">
    <source>
        <dbReference type="ARBA" id="ARBA00023004"/>
    </source>
</evidence>
<dbReference type="Proteomes" id="UP000320055">
    <property type="component" value="Unassembled WGS sequence"/>
</dbReference>
<feature type="domain" description="Radical SAM core" evidence="4">
    <location>
        <begin position="47"/>
        <end position="225"/>
    </location>
</feature>
<keyword evidence="1" id="KW-0479">Metal-binding</keyword>
<keyword evidence="3" id="KW-0411">Iron-sulfur</keyword>
<keyword evidence="2" id="KW-0408">Iron</keyword>
<dbReference type="InterPro" id="IPR040086">
    <property type="entry name" value="MJ0683-like"/>
</dbReference>
<proteinExistence type="predicted"/>
<dbReference type="Pfam" id="PF04055">
    <property type="entry name" value="Radical_SAM"/>
    <property type="match status" value="1"/>
</dbReference>
<dbReference type="AlphaFoldDB" id="A0A563W5F7"/>
<dbReference type="PANTHER" id="PTHR43432">
    <property type="entry name" value="SLR0285 PROTEIN"/>
    <property type="match status" value="1"/>
</dbReference>
<dbReference type="InterPro" id="IPR058240">
    <property type="entry name" value="rSAM_sf"/>
</dbReference>
<dbReference type="SFLD" id="SFLDG01084">
    <property type="entry name" value="Uncharacterised_Radical_SAM_Su"/>
    <property type="match status" value="1"/>
</dbReference>
<sequence>MIAPQKETHHNWIVRENFSGTDIYLAQAKTILNKATGFMNSYDFTLNPYRGCQYGCSYCYAAAFSPDKNRRQNWGNWVIVKENAAQILEKELARWQQKFPNIAPKIYLSSVTDPYQPLEVKRQLTRSLLKVMLAYQPTLVIQTRSPMIIRDIDLLSQFQRLRINLSIPTGSERVRKDFEPRSPSIKSRLQTINKLKYNIPVKANYDIRFSVTITPLLPTFPEDEINFIQQLTVVDRVVLQDFHPSNNNTLTASTRKNAIALKDKYAWWYGNNKHSYQNFKQKLQDYFTALLADVEIMEGKAGFGFD</sequence>
<evidence type="ECO:0000313" key="6">
    <source>
        <dbReference type="Proteomes" id="UP000320055"/>
    </source>
</evidence>
<dbReference type="Gene3D" id="3.80.30.30">
    <property type="match status" value="1"/>
</dbReference>
<reference evidence="5 6" key="1">
    <citation type="submission" date="2019-01" db="EMBL/GenBank/DDBJ databases">
        <authorList>
            <person name="Brito A."/>
        </authorList>
    </citation>
    <scope>NUCLEOTIDE SEQUENCE [LARGE SCALE GENOMIC DNA]</scope>
    <source>
        <strain evidence="5">1</strain>
    </source>
</reference>
<evidence type="ECO:0000256" key="1">
    <source>
        <dbReference type="ARBA" id="ARBA00022723"/>
    </source>
</evidence>
<dbReference type="GO" id="GO:0046872">
    <property type="term" value="F:metal ion binding"/>
    <property type="evidence" value="ECO:0007669"/>
    <property type="project" value="UniProtKB-KW"/>
</dbReference>
<dbReference type="EMBL" id="CAACVJ010000705">
    <property type="protein sequence ID" value="VEP18918.1"/>
    <property type="molecule type" value="Genomic_DNA"/>
</dbReference>
<gene>
    <name evidence="5" type="ORF">H1P_960009</name>
</gene>
<evidence type="ECO:0000259" key="4">
    <source>
        <dbReference type="Pfam" id="PF04055"/>
    </source>
</evidence>